<protein>
    <recommendedName>
        <fullName evidence="3">Gp181</fullName>
    </recommendedName>
</protein>
<reference evidence="1 2" key="1">
    <citation type="journal article" date="2016" name="Environ. Microbiol.">
        <title>Genomic diversification of marine cyanophages into stable ecotypes.</title>
        <authorList>
            <person name="Marston M.F."/>
            <person name="Martiny J.B."/>
        </authorList>
    </citation>
    <scope>NUCLEOTIDE SEQUENCE [LARGE SCALE GENOMIC DNA]</scope>
    <source>
        <strain evidence="1">LIS_01_1010</strain>
    </source>
</reference>
<name>A0A1D7RAA7_9CAUD</name>
<evidence type="ECO:0008006" key="3">
    <source>
        <dbReference type="Google" id="ProtNLM"/>
    </source>
</evidence>
<sequence length="68" mass="8182">MLSLWIHLVAFFQVVVVNCVQPVNWQYCYRVDQWLIPDIVEGYQLWSGQKKIYQNEKDYLNSLDDSIE</sequence>
<proteinExistence type="predicted"/>
<organism evidence="1 2">
    <name type="scientific">Synechococcus phage S-RIM2</name>
    <dbReference type="NCBI Taxonomy" id="687800"/>
    <lineage>
        <taxon>Viruses</taxon>
        <taxon>Duplodnaviria</taxon>
        <taxon>Heunggongvirae</taxon>
        <taxon>Uroviricota</taxon>
        <taxon>Caudoviricetes</taxon>
        <taxon>Pantevenvirales</taxon>
        <taxon>Kyanoviridae</taxon>
        <taxon>Nerrivikvirus</taxon>
        <taxon>Nerrivikvirus srim2</taxon>
    </lineage>
</organism>
<evidence type="ECO:0000313" key="1">
    <source>
        <dbReference type="EMBL" id="AON98328.1"/>
    </source>
</evidence>
<evidence type="ECO:0000313" key="2">
    <source>
        <dbReference type="Proteomes" id="UP000219867"/>
    </source>
</evidence>
<accession>A0A1D7RAA7</accession>
<gene>
    <name evidence="1" type="ORF">LIS011010_173</name>
</gene>
<dbReference type="Proteomes" id="UP000219867">
    <property type="component" value="Segment"/>
</dbReference>
<dbReference type="EMBL" id="KX349229">
    <property type="protein sequence ID" value="AON98328.1"/>
    <property type="molecule type" value="Genomic_DNA"/>
</dbReference>